<sequence>MSTLSPAPTPKATDSYECTLKHVSKGSKGAKGAKGSMQLAVILDTCKTVGDFMVMVEPEIATFTEVQVTNTPGSGAPMVSFPVSTMSQIVDGFIVKTSYGPCTVDATLLNPFTMPSTIPLTPSGEPDYFSWWMSDPDHKYMMEPQPTTIMPAMEAEVEYSPMFEYSPECPQFINNTAGPGPGGPGGTGGPKLPPGVKGAKGAKAPPPKKGTKVSTIAASASAPLVLAGILAAVLTKKSRSRPAPSSGDSTMSPGDSVKSPQGDPDVEETDSGKNAVEVDVFDNERLQRKQSALRRLSEKHKRMTKKRRTVSPDRVNLTQNPSSTAPTFMSPMSPASDVALIYGSAAKTPDILSDLIQSTYNGTTATTGNGTVVDSKDQGGGVIVERLSDVSL</sequence>
<dbReference type="AlphaFoldDB" id="A0A9W7FQE5"/>
<feature type="compositionally biased region" description="Low complexity" evidence="1">
    <location>
        <begin position="194"/>
        <end position="203"/>
    </location>
</feature>
<name>A0A9W7FQE5_9STRA</name>
<evidence type="ECO:0000256" key="1">
    <source>
        <dbReference type="SAM" id="MobiDB-lite"/>
    </source>
</evidence>
<dbReference type="Proteomes" id="UP001165122">
    <property type="component" value="Unassembled WGS sequence"/>
</dbReference>
<keyword evidence="3" id="KW-1185">Reference proteome</keyword>
<organism evidence="2 3">
    <name type="scientific">Triparma laevis f. longispina</name>
    <dbReference type="NCBI Taxonomy" id="1714387"/>
    <lineage>
        <taxon>Eukaryota</taxon>
        <taxon>Sar</taxon>
        <taxon>Stramenopiles</taxon>
        <taxon>Ochrophyta</taxon>
        <taxon>Bolidophyceae</taxon>
        <taxon>Parmales</taxon>
        <taxon>Triparmaceae</taxon>
        <taxon>Triparma</taxon>
    </lineage>
</organism>
<comment type="caution">
    <text evidence="2">The sequence shown here is derived from an EMBL/GenBank/DDBJ whole genome shotgun (WGS) entry which is preliminary data.</text>
</comment>
<evidence type="ECO:0000313" key="3">
    <source>
        <dbReference type="Proteomes" id="UP001165122"/>
    </source>
</evidence>
<evidence type="ECO:0000313" key="2">
    <source>
        <dbReference type="EMBL" id="GMI16319.1"/>
    </source>
</evidence>
<proteinExistence type="predicted"/>
<feature type="compositionally biased region" description="Basic residues" evidence="1">
    <location>
        <begin position="297"/>
        <end position="309"/>
    </location>
</feature>
<feature type="compositionally biased region" description="Gly residues" evidence="1">
    <location>
        <begin position="179"/>
        <end position="189"/>
    </location>
</feature>
<protein>
    <submittedName>
        <fullName evidence="2">Uncharacterized protein</fullName>
    </submittedName>
</protein>
<accession>A0A9W7FQE5</accession>
<dbReference type="EMBL" id="BRXW01000249">
    <property type="protein sequence ID" value="GMI16319.1"/>
    <property type="molecule type" value="Genomic_DNA"/>
</dbReference>
<reference evidence="3" key="1">
    <citation type="journal article" date="2023" name="Commun. Biol.">
        <title>Genome analysis of Parmales, the sister group of diatoms, reveals the evolutionary specialization of diatoms from phago-mixotrophs to photoautotrophs.</title>
        <authorList>
            <person name="Ban H."/>
            <person name="Sato S."/>
            <person name="Yoshikawa S."/>
            <person name="Yamada K."/>
            <person name="Nakamura Y."/>
            <person name="Ichinomiya M."/>
            <person name="Sato N."/>
            <person name="Blanc-Mathieu R."/>
            <person name="Endo H."/>
            <person name="Kuwata A."/>
            <person name="Ogata H."/>
        </authorList>
    </citation>
    <scope>NUCLEOTIDE SEQUENCE [LARGE SCALE GENOMIC DNA]</scope>
    <source>
        <strain evidence="3">NIES 3700</strain>
    </source>
</reference>
<feature type="region of interest" description="Disordered" evidence="1">
    <location>
        <begin position="173"/>
        <end position="214"/>
    </location>
</feature>
<gene>
    <name evidence="2" type="ORF">TrLO_g11836</name>
</gene>
<feature type="region of interest" description="Disordered" evidence="1">
    <location>
        <begin position="236"/>
        <end position="330"/>
    </location>
</feature>
<feature type="compositionally biased region" description="Polar residues" evidence="1">
    <location>
        <begin position="316"/>
        <end position="327"/>
    </location>
</feature>